<feature type="compositionally biased region" description="Basic and acidic residues" evidence="2">
    <location>
        <begin position="382"/>
        <end position="393"/>
    </location>
</feature>
<feature type="region of interest" description="Disordered" evidence="2">
    <location>
        <begin position="459"/>
        <end position="570"/>
    </location>
</feature>
<dbReference type="Proteomes" id="UP001166286">
    <property type="component" value="Unassembled WGS sequence"/>
</dbReference>
<name>A0AA39R6E4_9LECA</name>
<dbReference type="EMBL" id="JAFEKC020000003">
    <property type="protein sequence ID" value="KAK0515767.1"/>
    <property type="molecule type" value="Genomic_DNA"/>
</dbReference>
<evidence type="ECO:0000313" key="4">
    <source>
        <dbReference type="Proteomes" id="UP001166286"/>
    </source>
</evidence>
<reference evidence="3" key="1">
    <citation type="submission" date="2023-03" db="EMBL/GenBank/DDBJ databases">
        <title>Complete genome of Cladonia borealis.</title>
        <authorList>
            <person name="Park H."/>
        </authorList>
    </citation>
    <scope>NUCLEOTIDE SEQUENCE</scope>
    <source>
        <strain evidence="3">ANT050790</strain>
    </source>
</reference>
<feature type="region of interest" description="Disordered" evidence="2">
    <location>
        <begin position="193"/>
        <end position="232"/>
    </location>
</feature>
<comment type="caution">
    <text evidence="3">The sequence shown here is derived from an EMBL/GenBank/DDBJ whole genome shotgun (WGS) entry which is preliminary data.</text>
</comment>
<evidence type="ECO:0000256" key="1">
    <source>
        <dbReference type="SAM" id="Coils"/>
    </source>
</evidence>
<feature type="coiled-coil region" evidence="1">
    <location>
        <begin position="104"/>
        <end position="149"/>
    </location>
</feature>
<feature type="region of interest" description="Disordered" evidence="2">
    <location>
        <begin position="318"/>
        <end position="405"/>
    </location>
</feature>
<feature type="compositionally biased region" description="Basic and acidic residues" evidence="2">
    <location>
        <begin position="459"/>
        <end position="476"/>
    </location>
</feature>
<evidence type="ECO:0000256" key="2">
    <source>
        <dbReference type="SAM" id="MobiDB-lite"/>
    </source>
</evidence>
<gene>
    <name evidence="3" type="ORF">JMJ35_001801</name>
</gene>
<organism evidence="3 4">
    <name type="scientific">Cladonia borealis</name>
    <dbReference type="NCBI Taxonomy" id="184061"/>
    <lineage>
        <taxon>Eukaryota</taxon>
        <taxon>Fungi</taxon>
        <taxon>Dikarya</taxon>
        <taxon>Ascomycota</taxon>
        <taxon>Pezizomycotina</taxon>
        <taxon>Lecanoromycetes</taxon>
        <taxon>OSLEUM clade</taxon>
        <taxon>Lecanoromycetidae</taxon>
        <taxon>Lecanorales</taxon>
        <taxon>Lecanorineae</taxon>
        <taxon>Cladoniaceae</taxon>
        <taxon>Cladonia</taxon>
    </lineage>
</organism>
<keyword evidence="4" id="KW-1185">Reference proteome</keyword>
<evidence type="ECO:0000313" key="3">
    <source>
        <dbReference type="EMBL" id="KAK0515767.1"/>
    </source>
</evidence>
<sequence length="570" mass="65569">MSPSPPFRAYAAMRTEEDPYITSTVLPLGLGLATLRPLKNIDYDRWFNGDVLRRQLDRCTDPQCPLLLNAMYLTVEARQAKARKREDERNAQLRALAAHNIAKEAELTRREMELNNKIRQRNQELRAKEKSLQEREESLRKRELNLKQQGRKADEIVSQGKQIDDVGAQQKDRPLHGIKKPLPNKHAKLVENGPSTFFPPPTVSPTTPSLPKDPPVLPPPTGSIPSSGPALSPRLQPEISTLDAANELSYSCINCSKPDNELMIACQNGKACLSRFWSKNLGGIHSANDAWFHISHFNMTEAQLYEFTQSKEDWYCPQCQKPKERTDPDEYTTPERSMTPERSLTPDYDKYTMIKLHGRQTKTHDPKKPTTTKRRRQAVIPDSKKSTNGEKSTKKSNRRKQRFWKDPRECQALIDSMRTVIETNDKTEQKYLTASALMLSRGFDRSRYQIKNKWNREIRKEAQRQGVPEDRHEKPGLKLVTGVQTPADRKRKREGKREQKRALEMGLFGDGSAKRMAETEEEDGEEDAEGEGCEQDAEGEDYEEYDDDDDDDDDDEDEEGRPKPKRQRFF</sequence>
<proteinExistence type="predicted"/>
<feature type="compositionally biased region" description="Acidic residues" evidence="2">
    <location>
        <begin position="519"/>
        <end position="559"/>
    </location>
</feature>
<protein>
    <submittedName>
        <fullName evidence="3">Uncharacterized protein</fullName>
    </submittedName>
</protein>
<accession>A0AA39R6E4</accession>
<feature type="compositionally biased region" description="Pro residues" evidence="2">
    <location>
        <begin position="211"/>
        <end position="222"/>
    </location>
</feature>
<keyword evidence="1" id="KW-0175">Coiled coil</keyword>
<dbReference type="Gene3D" id="3.30.40.10">
    <property type="entry name" value="Zinc/RING finger domain, C3HC4 (zinc finger)"/>
    <property type="match status" value="1"/>
</dbReference>
<dbReference type="AlphaFoldDB" id="A0AA39R6E4"/>
<dbReference type="InterPro" id="IPR013083">
    <property type="entry name" value="Znf_RING/FYVE/PHD"/>
</dbReference>